<organism evidence="1 2">
    <name type="scientific">Kitasatospora aureofaciens</name>
    <name type="common">Streptomyces aureofaciens</name>
    <dbReference type="NCBI Taxonomy" id="1894"/>
    <lineage>
        <taxon>Bacteria</taxon>
        <taxon>Bacillati</taxon>
        <taxon>Actinomycetota</taxon>
        <taxon>Actinomycetes</taxon>
        <taxon>Kitasatosporales</taxon>
        <taxon>Streptomycetaceae</taxon>
        <taxon>Kitasatospora</taxon>
    </lineage>
</organism>
<sequence>MVRLDQPDQGDAFCGTLGGALPEHLGLGVGEALRAAQEVADRLAGGRGGLQVLQIVGESVEAGDLGPLALDDQPGQLVDPGFEAGDQSDRLLAYVLAGLRCLMWRPASL</sequence>
<proteinExistence type="predicted"/>
<accession>A0A8H9HHF5</accession>
<dbReference type="EMBL" id="BMUB01000001">
    <property type="protein sequence ID" value="GGU56058.1"/>
    <property type="molecule type" value="Genomic_DNA"/>
</dbReference>
<gene>
    <name evidence="1" type="ORF">GCM10010502_02940</name>
</gene>
<name>A0A8H9HHF5_KITAU</name>
<evidence type="ECO:0000313" key="1">
    <source>
        <dbReference type="EMBL" id="GGU56058.1"/>
    </source>
</evidence>
<reference evidence="1" key="1">
    <citation type="journal article" date="2014" name="Int. J. Syst. Evol. Microbiol.">
        <title>Complete genome sequence of Corynebacterium casei LMG S-19264T (=DSM 44701T), isolated from a smear-ripened cheese.</title>
        <authorList>
            <consortium name="US DOE Joint Genome Institute (JGI-PGF)"/>
            <person name="Walter F."/>
            <person name="Albersmeier A."/>
            <person name="Kalinowski J."/>
            <person name="Ruckert C."/>
        </authorList>
    </citation>
    <scope>NUCLEOTIDE SEQUENCE</scope>
    <source>
        <strain evidence="1">JCM 4434</strain>
    </source>
</reference>
<protein>
    <submittedName>
        <fullName evidence="1">Uncharacterized protein</fullName>
    </submittedName>
</protein>
<evidence type="ECO:0000313" key="2">
    <source>
        <dbReference type="Proteomes" id="UP000610124"/>
    </source>
</evidence>
<dbReference type="Proteomes" id="UP000610124">
    <property type="component" value="Unassembled WGS sequence"/>
</dbReference>
<comment type="caution">
    <text evidence="1">The sequence shown here is derived from an EMBL/GenBank/DDBJ whole genome shotgun (WGS) entry which is preliminary data.</text>
</comment>
<reference evidence="1" key="2">
    <citation type="submission" date="2020-09" db="EMBL/GenBank/DDBJ databases">
        <authorList>
            <person name="Sun Q."/>
            <person name="Ohkuma M."/>
        </authorList>
    </citation>
    <scope>NUCLEOTIDE SEQUENCE</scope>
    <source>
        <strain evidence="1">JCM 4434</strain>
    </source>
</reference>
<dbReference type="AlphaFoldDB" id="A0A8H9HHF5"/>